<name>A0A5B8S5U5_9SPHN</name>
<feature type="transmembrane region" description="Helical" evidence="1">
    <location>
        <begin position="20"/>
        <end position="42"/>
    </location>
</feature>
<evidence type="ECO:0000256" key="1">
    <source>
        <dbReference type="SAM" id="Phobius"/>
    </source>
</evidence>
<proteinExistence type="predicted"/>
<dbReference type="InterPro" id="IPR012495">
    <property type="entry name" value="TadE-like_dom"/>
</dbReference>
<dbReference type="EMBL" id="CP042345">
    <property type="protein sequence ID" value="QEA16780.1"/>
    <property type="molecule type" value="Genomic_DNA"/>
</dbReference>
<reference evidence="3 4" key="1">
    <citation type="journal article" date="2013" name="J. Microbiol. Biotechnol.">
        <title>Novosphingobium ginsenosidimutans sp. nov., with the ability to convert ginsenoside.</title>
        <authorList>
            <person name="Kim J.K."/>
            <person name="He D."/>
            <person name="Liu Q.M."/>
            <person name="Park H.Y."/>
            <person name="Jung M.S."/>
            <person name="Yoon M.H."/>
            <person name="Kim S.C."/>
            <person name="Im W.T."/>
        </authorList>
    </citation>
    <scope>NUCLEOTIDE SEQUENCE [LARGE SCALE GENOMIC DNA]</scope>
    <source>
        <strain evidence="3 4">FW-6</strain>
    </source>
</reference>
<sequence>MSYKSTFLPAIRRDSKGSVAVEFALIGPAMLAMLLGVLQFGIGMQNYNALRSVAGEVARYAVTDAQDAAARSNMTLRDTNTQLEQYAREVATDSPYGLQGSRLTATVTSVPTRVDGASERTIQLQYSIPSMLGIIGIDAIPITYTQTVFIA</sequence>
<dbReference type="AlphaFoldDB" id="A0A5B8S5U5"/>
<evidence type="ECO:0000313" key="4">
    <source>
        <dbReference type="Proteomes" id="UP000321172"/>
    </source>
</evidence>
<feature type="domain" description="TadE-like" evidence="2">
    <location>
        <begin position="17"/>
        <end position="59"/>
    </location>
</feature>
<evidence type="ECO:0000313" key="3">
    <source>
        <dbReference type="EMBL" id="QEA16780.1"/>
    </source>
</evidence>
<gene>
    <name evidence="3" type="ORF">FRF71_11920</name>
</gene>
<keyword evidence="1" id="KW-0812">Transmembrane</keyword>
<keyword evidence="1" id="KW-0472">Membrane</keyword>
<dbReference type="Pfam" id="PF07811">
    <property type="entry name" value="TadE"/>
    <property type="match status" value="1"/>
</dbReference>
<dbReference type="KEGG" id="ngf:FRF71_11920"/>
<keyword evidence="1" id="KW-1133">Transmembrane helix</keyword>
<accession>A0A5B8S5U5</accession>
<protein>
    <submittedName>
        <fullName evidence="3">Pilus assembly protein</fullName>
    </submittedName>
</protein>
<organism evidence="3 4">
    <name type="scientific">Novosphingobium ginsenosidimutans</name>
    <dbReference type="NCBI Taxonomy" id="1176536"/>
    <lineage>
        <taxon>Bacteria</taxon>
        <taxon>Pseudomonadati</taxon>
        <taxon>Pseudomonadota</taxon>
        <taxon>Alphaproteobacteria</taxon>
        <taxon>Sphingomonadales</taxon>
        <taxon>Sphingomonadaceae</taxon>
        <taxon>Novosphingobium</taxon>
    </lineage>
</organism>
<dbReference type="RefSeq" id="WP_147090859.1">
    <property type="nucleotide sequence ID" value="NZ_BAABJD010000002.1"/>
</dbReference>
<keyword evidence="4" id="KW-1185">Reference proteome</keyword>
<dbReference type="Proteomes" id="UP000321172">
    <property type="component" value="Chromosome"/>
</dbReference>
<dbReference type="OrthoDB" id="7427721at2"/>
<evidence type="ECO:0000259" key="2">
    <source>
        <dbReference type="Pfam" id="PF07811"/>
    </source>
</evidence>